<dbReference type="EMBL" id="JBFAIH010000005">
    <property type="protein sequence ID" value="MEV0363432.1"/>
    <property type="molecule type" value="Genomic_DNA"/>
</dbReference>
<dbReference type="RefSeq" id="WP_357977515.1">
    <property type="nucleotide sequence ID" value="NZ_JBFAIH010000005.1"/>
</dbReference>
<gene>
    <name evidence="1" type="ORF">AB0H72_12075</name>
</gene>
<keyword evidence="2" id="KW-1185">Reference proteome</keyword>
<accession>A0ABV3F6V0</accession>
<protein>
    <submittedName>
        <fullName evidence="1">Uncharacterized protein</fullName>
    </submittedName>
</protein>
<evidence type="ECO:0000313" key="2">
    <source>
        <dbReference type="Proteomes" id="UP001551658"/>
    </source>
</evidence>
<sequence>MTEDHPFRVPFAELRRSLDIVLSHIETFTNSPAFDLEKDDFWDYFWSIPADSLYDVDNSPADLTIGQLSESWQNVRDLLAEPDDVIGYHLVWLSDVLRAIGHRAIC</sequence>
<organism evidence="1 2">
    <name type="scientific">Nocardia fusca</name>
    <dbReference type="NCBI Taxonomy" id="941183"/>
    <lineage>
        <taxon>Bacteria</taxon>
        <taxon>Bacillati</taxon>
        <taxon>Actinomycetota</taxon>
        <taxon>Actinomycetes</taxon>
        <taxon>Mycobacteriales</taxon>
        <taxon>Nocardiaceae</taxon>
        <taxon>Nocardia</taxon>
    </lineage>
</organism>
<proteinExistence type="predicted"/>
<evidence type="ECO:0000313" key="1">
    <source>
        <dbReference type="EMBL" id="MEV0363432.1"/>
    </source>
</evidence>
<dbReference type="Proteomes" id="UP001551658">
    <property type="component" value="Unassembled WGS sequence"/>
</dbReference>
<name>A0ABV3F6V0_9NOCA</name>
<comment type="caution">
    <text evidence="1">The sequence shown here is derived from an EMBL/GenBank/DDBJ whole genome shotgun (WGS) entry which is preliminary data.</text>
</comment>
<reference evidence="1 2" key="1">
    <citation type="submission" date="2024-06" db="EMBL/GenBank/DDBJ databases">
        <title>The Natural Products Discovery Center: Release of the First 8490 Sequenced Strains for Exploring Actinobacteria Biosynthetic Diversity.</title>
        <authorList>
            <person name="Kalkreuter E."/>
            <person name="Kautsar S.A."/>
            <person name="Yang D."/>
            <person name="Bader C.D."/>
            <person name="Teijaro C.N."/>
            <person name="Fluegel L."/>
            <person name="Davis C.M."/>
            <person name="Simpson J.R."/>
            <person name="Lauterbach L."/>
            <person name="Steele A.D."/>
            <person name="Gui C."/>
            <person name="Meng S."/>
            <person name="Li G."/>
            <person name="Viehrig K."/>
            <person name="Ye F."/>
            <person name="Su P."/>
            <person name="Kiefer A.F."/>
            <person name="Nichols A."/>
            <person name="Cepeda A.J."/>
            <person name="Yan W."/>
            <person name="Fan B."/>
            <person name="Jiang Y."/>
            <person name="Adhikari A."/>
            <person name="Zheng C.-J."/>
            <person name="Schuster L."/>
            <person name="Cowan T.M."/>
            <person name="Smanski M.J."/>
            <person name="Chevrette M.G."/>
            <person name="De Carvalho L.P.S."/>
            <person name="Shen B."/>
        </authorList>
    </citation>
    <scope>NUCLEOTIDE SEQUENCE [LARGE SCALE GENOMIC DNA]</scope>
    <source>
        <strain evidence="1 2">NPDC050671</strain>
    </source>
</reference>